<accession>A0A392THD2</accession>
<dbReference type="AlphaFoldDB" id="A0A392THD2"/>
<proteinExistence type="predicted"/>
<name>A0A392THD2_9FABA</name>
<dbReference type="Proteomes" id="UP000265520">
    <property type="component" value="Unassembled WGS sequence"/>
</dbReference>
<organism evidence="1 2">
    <name type="scientific">Trifolium medium</name>
    <dbReference type="NCBI Taxonomy" id="97028"/>
    <lineage>
        <taxon>Eukaryota</taxon>
        <taxon>Viridiplantae</taxon>
        <taxon>Streptophyta</taxon>
        <taxon>Embryophyta</taxon>
        <taxon>Tracheophyta</taxon>
        <taxon>Spermatophyta</taxon>
        <taxon>Magnoliopsida</taxon>
        <taxon>eudicotyledons</taxon>
        <taxon>Gunneridae</taxon>
        <taxon>Pentapetalae</taxon>
        <taxon>rosids</taxon>
        <taxon>fabids</taxon>
        <taxon>Fabales</taxon>
        <taxon>Fabaceae</taxon>
        <taxon>Papilionoideae</taxon>
        <taxon>50 kb inversion clade</taxon>
        <taxon>NPAAA clade</taxon>
        <taxon>Hologalegina</taxon>
        <taxon>IRL clade</taxon>
        <taxon>Trifolieae</taxon>
        <taxon>Trifolium</taxon>
    </lineage>
</organism>
<comment type="caution">
    <text evidence="1">The sequence shown here is derived from an EMBL/GenBank/DDBJ whole genome shotgun (WGS) entry which is preliminary data.</text>
</comment>
<feature type="non-terminal residue" evidence="1">
    <location>
        <position position="52"/>
    </location>
</feature>
<evidence type="ECO:0000313" key="1">
    <source>
        <dbReference type="EMBL" id="MCI60362.1"/>
    </source>
</evidence>
<dbReference type="EMBL" id="LXQA010580029">
    <property type="protein sequence ID" value="MCI60362.1"/>
    <property type="molecule type" value="Genomic_DNA"/>
</dbReference>
<evidence type="ECO:0000313" key="2">
    <source>
        <dbReference type="Proteomes" id="UP000265520"/>
    </source>
</evidence>
<reference evidence="1 2" key="1">
    <citation type="journal article" date="2018" name="Front. Plant Sci.">
        <title>Red Clover (Trifolium pratense) and Zigzag Clover (T. medium) - A Picture of Genomic Similarities and Differences.</title>
        <authorList>
            <person name="Dluhosova J."/>
            <person name="Istvanek J."/>
            <person name="Nedelnik J."/>
            <person name="Repkova J."/>
        </authorList>
    </citation>
    <scope>NUCLEOTIDE SEQUENCE [LARGE SCALE GENOMIC DNA]</scope>
    <source>
        <strain evidence="2">cv. 10/8</strain>
        <tissue evidence="1">Leaf</tissue>
    </source>
</reference>
<protein>
    <submittedName>
        <fullName evidence="1">Uncharacterized protein</fullName>
    </submittedName>
</protein>
<keyword evidence="2" id="KW-1185">Reference proteome</keyword>
<sequence>MIDFGRPCRRQISVEKRVAMSLAVNLGGRPMKWTYLVKRSQITQTTVWPNEL</sequence>